<evidence type="ECO:0000256" key="3">
    <source>
        <dbReference type="ARBA" id="ARBA00022741"/>
    </source>
</evidence>
<reference evidence="10" key="2">
    <citation type="submission" date="2020-09" db="EMBL/GenBank/DDBJ databases">
        <authorList>
            <person name="Sun Q."/>
            <person name="Zhou Y."/>
        </authorList>
    </citation>
    <scope>NUCLEOTIDE SEQUENCE</scope>
    <source>
        <strain evidence="10">CGMCC 4.7306</strain>
    </source>
</reference>
<reference evidence="10" key="1">
    <citation type="journal article" date="2014" name="Int. J. Syst. Evol. Microbiol.">
        <title>Complete genome sequence of Corynebacterium casei LMG S-19264T (=DSM 44701T), isolated from a smear-ripened cheese.</title>
        <authorList>
            <consortium name="US DOE Joint Genome Institute (JGI-PGF)"/>
            <person name="Walter F."/>
            <person name="Albersmeier A."/>
            <person name="Kalinowski J."/>
            <person name="Ruckert C."/>
        </authorList>
    </citation>
    <scope>NUCLEOTIDE SEQUENCE</scope>
    <source>
        <strain evidence="10">CGMCC 4.7306</strain>
    </source>
</reference>
<keyword evidence="6" id="KW-0046">Antibiotic resistance</keyword>
<dbReference type="SUPFAM" id="SSF56112">
    <property type="entry name" value="Protein kinase-like (PK-like)"/>
    <property type="match status" value="1"/>
</dbReference>
<dbReference type="Pfam" id="PF01636">
    <property type="entry name" value="APH"/>
    <property type="match status" value="1"/>
</dbReference>
<evidence type="ECO:0000313" key="10">
    <source>
        <dbReference type="EMBL" id="GGL82579.1"/>
    </source>
</evidence>
<evidence type="ECO:0000256" key="8">
    <source>
        <dbReference type="PIRSR" id="PIRSR000706-2"/>
    </source>
</evidence>
<dbReference type="GO" id="GO:0046677">
    <property type="term" value="P:response to antibiotic"/>
    <property type="evidence" value="ECO:0007669"/>
    <property type="project" value="UniProtKB-KW"/>
</dbReference>
<evidence type="ECO:0000256" key="6">
    <source>
        <dbReference type="ARBA" id="ARBA00023251"/>
    </source>
</evidence>
<dbReference type="GO" id="GO:0046872">
    <property type="term" value="F:metal ion binding"/>
    <property type="evidence" value="ECO:0007669"/>
    <property type="project" value="UniProtKB-KW"/>
</dbReference>
<dbReference type="CDD" id="cd05150">
    <property type="entry name" value="APH"/>
    <property type="match status" value="1"/>
</dbReference>
<dbReference type="GO" id="GO:0016301">
    <property type="term" value="F:kinase activity"/>
    <property type="evidence" value="ECO:0007669"/>
    <property type="project" value="UniProtKB-KW"/>
</dbReference>
<dbReference type="InterPro" id="IPR002575">
    <property type="entry name" value="Aminoglycoside_PTrfase"/>
</dbReference>
<feature type="active site" description="Proton acceptor" evidence="7">
    <location>
        <position position="163"/>
    </location>
</feature>
<dbReference type="PIRSF" id="PIRSF000706">
    <property type="entry name" value="Kanamycin_kin"/>
    <property type="match status" value="1"/>
</dbReference>
<evidence type="ECO:0000256" key="7">
    <source>
        <dbReference type="PIRSR" id="PIRSR000706-1"/>
    </source>
</evidence>
<dbReference type="Proteomes" id="UP000613840">
    <property type="component" value="Unassembled WGS sequence"/>
</dbReference>
<dbReference type="GO" id="GO:0016773">
    <property type="term" value="F:phosphotransferase activity, alcohol group as acceptor"/>
    <property type="evidence" value="ECO:0007669"/>
    <property type="project" value="InterPro"/>
</dbReference>
<evidence type="ECO:0000313" key="11">
    <source>
        <dbReference type="Proteomes" id="UP000613840"/>
    </source>
</evidence>
<keyword evidence="5" id="KW-0067">ATP-binding</keyword>
<keyword evidence="8" id="KW-0460">Magnesium</keyword>
<dbReference type="GO" id="GO:0005524">
    <property type="term" value="F:ATP binding"/>
    <property type="evidence" value="ECO:0007669"/>
    <property type="project" value="UniProtKB-KW"/>
</dbReference>
<feature type="domain" description="Aminoglycoside phosphotransferase" evidence="9">
    <location>
        <begin position="29"/>
        <end position="227"/>
    </location>
</feature>
<dbReference type="InterPro" id="IPR024165">
    <property type="entry name" value="Kan/Strep_kinase"/>
</dbReference>
<organism evidence="10 11">
    <name type="scientific">Microlunatus endophyticus</name>
    <dbReference type="NCBI Taxonomy" id="1716077"/>
    <lineage>
        <taxon>Bacteria</taxon>
        <taxon>Bacillati</taxon>
        <taxon>Actinomycetota</taxon>
        <taxon>Actinomycetes</taxon>
        <taxon>Propionibacteriales</taxon>
        <taxon>Propionibacteriaceae</taxon>
        <taxon>Microlunatus</taxon>
    </lineage>
</organism>
<dbReference type="EMBL" id="BMMZ01000018">
    <property type="protein sequence ID" value="GGL82579.1"/>
    <property type="molecule type" value="Genomic_DNA"/>
</dbReference>
<feature type="binding site" evidence="8">
    <location>
        <position position="168"/>
    </location>
    <ligand>
        <name>Mg(2+)</name>
        <dbReference type="ChEBI" id="CHEBI:18420"/>
    </ligand>
</feature>
<evidence type="ECO:0000259" key="9">
    <source>
        <dbReference type="Pfam" id="PF01636"/>
    </source>
</evidence>
<dbReference type="RefSeq" id="WP_188898276.1">
    <property type="nucleotide sequence ID" value="NZ_BMMZ01000018.1"/>
</dbReference>
<comment type="similarity">
    <text evidence="1">Belongs to the aminoglycoside phosphotransferase family.</text>
</comment>
<evidence type="ECO:0000256" key="4">
    <source>
        <dbReference type="ARBA" id="ARBA00022777"/>
    </source>
</evidence>
<dbReference type="Gene3D" id="3.90.1200.10">
    <property type="match status" value="1"/>
</dbReference>
<name>A0A917W9Y4_9ACTN</name>
<protein>
    <submittedName>
        <fullName evidence="10">Phosphotransferase</fullName>
    </submittedName>
</protein>
<keyword evidence="8" id="KW-0479">Metal-binding</keyword>
<keyword evidence="2" id="KW-0808">Transferase</keyword>
<keyword evidence="11" id="KW-1185">Reference proteome</keyword>
<proteinExistence type="inferred from homology"/>
<evidence type="ECO:0000256" key="2">
    <source>
        <dbReference type="ARBA" id="ARBA00022679"/>
    </source>
</evidence>
<keyword evidence="4" id="KW-0418">Kinase</keyword>
<feature type="binding site" evidence="8">
    <location>
        <position position="182"/>
    </location>
    <ligand>
        <name>Mg(2+)</name>
        <dbReference type="ChEBI" id="CHEBI:18420"/>
    </ligand>
</feature>
<comment type="caution">
    <text evidence="10">The sequence shown here is derived from an EMBL/GenBank/DDBJ whole genome shotgun (WGS) entry which is preliminary data.</text>
</comment>
<gene>
    <name evidence="10" type="ORF">GCM10011575_46070</name>
</gene>
<dbReference type="Gene3D" id="3.30.200.20">
    <property type="entry name" value="Phosphorylase Kinase, domain 1"/>
    <property type="match status" value="1"/>
</dbReference>
<dbReference type="InterPro" id="IPR011009">
    <property type="entry name" value="Kinase-like_dom_sf"/>
</dbReference>
<dbReference type="AlphaFoldDB" id="A0A917W9Y4"/>
<sequence>MTDLPAFVGTLAAGAPITPVWDNELGGHTYRIDRPTGSEFVKWCPDHPEFDLELEAEKLTWAGKYVTVPPVIDHGRDSDSSSWLHTRGIPGETAVAPRWKAEPETAAKAIGTGLRALHDQLPVADCRWSWEVDDRAKLIKKPADLELIKQRPETDLIVVCHGDACSSNTLIAADGTFSGHVDFGSLGVADRWADLAIATYAIDWNYDPRFEDAMLQAYGIERDQDRIDYYRRLWDAT</sequence>
<evidence type="ECO:0000256" key="5">
    <source>
        <dbReference type="ARBA" id="ARBA00022840"/>
    </source>
</evidence>
<keyword evidence="3" id="KW-0547">Nucleotide-binding</keyword>
<evidence type="ECO:0000256" key="1">
    <source>
        <dbReference type="ARBA" id="ARBA00006219"/>
    </source>
</evidence>
<accession>A0A917W9Y4</accession>